<reference evidence="1" key="1">
    <citation type="submission" date="2020-02" db="EMBL/GenBank/DDBJ databases">
        <authorList>
            <person name="Meier V. D."/>
        </authorList>
    </citation>
    <scope>NUCLEOTIDE SEQUENCE</scope>
    <source>
        <strain evidence="1">AVDCRST_MAG73</strain>
    </source>
</reference>
<dbReference type="SUPFAM" id="SSF51182">
    <property type="entry name" value="RmlC-like cupins"/>
    <property type="match status" value="1"/>
</dbReference>
<dbReference type="AlphaFoldDB" id="A0A6J4UUW4"/>
<evidence type="ECO:0008006" key="2">
    <source>
        <dbReference type="Google" id="ProtNLM"/>
    </source>
</evidence>
<name>A0A6J4UUW4_9BACT</name>
<gene>
    <name evidence="1" type="ORF">AVDCRST_MAG73-3743</name>
</gene>
<dbReference type="InterPro" id="IPR011051">
    <property type="entry name" value="RmlC_Cupin_sf"/>
</dbReference>
<protein>
    <recommendedName>
        <fullName evidence="2">Cupin 2 conserved barrel domain-containing protein</fullName>
    </recommendedName>
</protein>
<accession>A0A6J4UUW4</accession>
<organism evidence="1">
    <name type="scientific">uncultured Thermomicrobiales bacterium</name>
    <dbReference type="NCBI Taxonomy" id="1645740"/>
    <lineage>
        <taxon>Bacteria</taxon>
        <taxon>Pseudomonadati</taxon>
        <taxon>Thermomicrobiota</taxon>
        <taxon>Thermomicrobia</taxon>
        <taxon>Thermomicrobiales</taxon>
        <taxon>environmental samples</taxon>
    </lineage>
</organism>
<evidence type="ECO:0000313" key="1">
    <source>
        <dbReference type="EMBL" id="CAA9561452.1"/>
    </source>
</evidence>
<sequence length="126" mass="13408">MRRTTYVRLYADERGESHFAEVEIELGLVDFAPPAPPLHVAALFPATGCGFVCAPADWDGGIPHPSPRRQLFCALSGEYEITASDGTTRRFPAGSLLLLEDTTGKGHTTRIVGGVDAQVVAVALAD</sequence>
<dbReference type="EMBL" id="CADCWE010000247">
    <property type="protein sequence ID" value="CAA9561452.1"/>
    <property type="molecule type" value="Genomic_DNA"/>
</dbReference>
<proteinExistence type="predicted"/>